<dbReference type="GO" id="GO:0010043">
    <property type="term" value="P:response to zinc ion"/>
    <property type="evidence" value="ECO:0007669"/>
    <property type="project" value="TreeGrafter"/>
</dbReference>
<reference evidence="8 9" key="1">
    <citation type="journal article" date="2015" name="Nature">
        <title>rRNA introns, odd ribosomes, and small enigmatic genomes across a large radiation of phyla.</title>
        <authorList>
            <person name="Brown C.T."/>
            <person name="Hug L.A."/>
            <person name="Thomas B.C."/>
            <person name="Sharon I."/>
            <person name="Castelle C.J."/>
            <person name="Singh A."/>
            <person name="Wilkins M.J."/>
            <person name="Williams K.H."/>
            <person name="Banfield J.F."/>
        </authorList>
    </citation>
    <scope>NUCLEOTIDE SEQUENCE [LARGE SCALE GENOMIC DNA]</scope>
</reference>
<dbReference type="InterPro" id="IPR001626">
    <property type="entry name" value="ABC_TroCD"/>
</dbReference>
<organism evidence="8 9">
    <name type="scientific">Candidatus Azambacteria bacterium GW2011_GWC1_46_13</name>
    <dbReference type="NCBI Taxonomy" id="1618619"/>
    <lineage>
        <taxon>Bacteria</taxon>
        <taxon>Candidatus Azamiibacteriota</taxon>
    </lineage>
</organism>
<dbReference type="Gene3D" id="1.10.3470.10">
    <property type="entry name" value="ABC transporter involved in vitamin B12 uptake, BtuC"/>
    <property type="match status" value="1"/>
</dbReference>
<feature type="non-terminal residue" evidence="8">
    <location>
        <position position="1"/>
    </location>
</feature>
<sequence length="256" mass="27476">TGVMPKSSSTEAKINAVAFLISSYLSSSLTSPRYSIRDSLFVIRDSLSISRPPKLRPKILRGSLSFSKVLIISSIERQGILSFETLVGIFFTAALAIGLLIIPEEHLLESLFGDIAKIGYLEILETALLGFLILFFIVFFFREFSKITFSSDLAWGEGLNVNRLNLAFLLLLALSVAMGIKIIGALLMGALIILPASAAKNAAGSLKGLTLLSIIFGLISVFVGLFLAGAFQLPPGPMVVMVSAAIFGLSLFVRKA</sequence>
<keyword evidence="3 6" id="KW-0812">Transmembrane</keyword>
<keyword evidence="6" id="KW-0813">Transport</keyword>
<feature type="transmembrane region" description="Helical" evidence="7">
    <location>
        <begin position="206"/>
        <end position="230"/>
    </location>
</feature>
<dbReference type="GO" id="GO:0043190">
    <property type="term" value="C:ATP-binding cassette (ABC) transporter complex"/>
    <property type="evidence" value="ECO:0007669"/>
    <property type="project" value="InterPro"/>
</dbReference>
<evidence type="ECO:0000256" key="7">
    <source>
        <dbReference type="SAM" id="Phobius"/>
    </source>
</evidence>
<feature type="transmembrane region" description="Helical" evidence="7">
    <location>
        <begin position="123"/>
        <end position="141"/>
    </location>
</feature>
<accession>A0A0G1RJV6</accession>
<dbReference type="EMBL" id="LCLU01000029">
    <property type="protein sequence ID" value="KKU21210.1"/>
    <property type="molecule type" value="Genomic_DNA"/>
</dbReference>
<feature type="transmembrane region" description="Helical" evidence="7">
    <location>
        <begin position="166"/>
        <end position="194"/>
    </location>
</feature>
<evidence type="ECO:0000256" key="1">
    <source>
        <dbReference type="ARBA" id="ARBA00004141"/>
    </source>
</evidence>
<dbReference type="PANTHER" id="PTHR30477:SF13">
    <property type="entry name" value="IRON TRANSPORT SYSTEM MEMBRANE PROTEIN HI_0360-RELATED"/>
    <property type="match status" value="1"/>
</dbReference>
<evidence type="ECO:0000256" key="5">
    <source>
        <dbReference type="ARBA" id="ARBA00023136"/>
    </source>
</evidence>
<feature type="transmembrane region" description="Helical" evidence="7">
    <location>
        <begin position="81"/>
        <end position="102"/>
    </location>
</feature>
<dbReference type="AlphaFoldDB" id="A0A0G1RJV6"/>
<dbReference type="InterPro" id="IPR037294">
    <property type="entry name" value="ABC_BtuC-like"/>
</dbReference>
<dbReference type="SUPFAM" id="SSF81345">
    <property type="entry name" value="ABC transporter involved in vitamin B12 uptake, BtuC"/>
    <property type="match status" value="1"/>
</dbReference>
<evidence type="ECO:0000256" key="6">
    <source>
        <dbReference type="RuleBase" id="RU003943"/>
    </source>
</evidence>
<keyword evidence="4 7" id="KW-1133">Transmembrane helix</keyword>
<evidence type="ECO:0000313" key="9">
    <source>
        <dbReference type="Proteomes" id="UP000034569"/>
    </source>
</evidence>
<dbReference type="PANTHER" id="PTHR30477">
    <property type="entry name" value="ABC-TRANSPORTER METAL-BINDING PROTEIN"/>
    <property type="match status" value="1"/>
</dbReference>
<keyword evidence="5 7" id="KW-0472">Membrane</keyword>
<proteinExistence type="inferred from homology"/>
<name>A0A0G1RJV6_9BACT</name>
<dbReference type="Proteomes" id="UP000034569">
    <property type="component" value="Unassembled WGS sequence"/>
</dbReference>
<dbReference type="GO" id="GO:0055085">
    <property type="term" value="P:transmembrane transport"/>
    <property type="evidence" value="ECO:0007669"/>
    <property type="project" value="InterPro"/>
</dbReference>
<evidence type="ECO:0000313" key="8">
    <source>
        <dbReference type="EMBL" id="KKU21210.1"/>
    </source>
</evidence>
<comment type="caution">
    <text evidence="8">The sequence shown here is derived from an EMBL/GenBank/DDBJ whole genome shotgun (WGS) entry which is preliminary data.</text>
</comment>
<comment type="subcellular location">
    <subcellularLocation>
        <location evidence="6">Cell membrane</location>
        <topology evidence="6">Multi-pass membrane protein</topology>
    </subcellularLocation>
    <subcellularLocation>
        <location evidence="1">Membrane</location>
        <topology evidence="1">Multi-pass membrane protein</topology>
    </subcellularLocation>
</comment>
<evidence type="ECO:0000256" key="3">
    <source>
        <dbReference type="ARBA" id="ARBA00022692"/>
    </source>
</evidence>
<comment type="similarity">
    <text evidence="2 6">Belongs to the ABC-3 integral membrane protein family.</text>
</comment>
<evidence type="ECO:0000256" key="4">
    <source>
        <dbReference type="ARBA" id="ARBA00022989"/>
    </source>
</evidence>
<evidence type="ECO:0000256" key="2">
    <source>
        <dbReference type="ARBA" id="ARBA00008034"/>
    </source>
</evidence>
<gene>
    <name evidence="8" type="ORF">UX33_C0029G0001</name>
</gene>
<protein>
    <submittedName>
        <fullName evidence="8">ABC 3 transport family protein</fullName>
    </submittedName>
</protein>
<feature type="transmembrane region" description="Helical" evidence="7">
    <location>
        <begin position="236"/>
        <end position="253"/>
    </location>
</feature>
<dbReference type="Pfam" id="PF00950">
    <property type="entry name" value="ABC-3"/>
    <property type="match status" value="1"/>
</dbReference>